<keyword evidence="1" id="KW-0808">Transferase</keyword>
<reference evidence="1 2" key="1">
    <citation type="submission" date="2017-09" db="EMBL/GenBank/DDBJ databases">
        <title>Paracoccus alkalisoli sp. nov., isolated from saline alkaline soil.</title>
        <authorList>
            <person name="Dong X."/>
            <person name="Zhang G."/>
        </authorList>
    </citation>
    <scope>NUCLEOTIDE SEQUENCE [LARGE SCALE GENOMIC DNA]</scope>
    <source>
        <strain evidence="1 2">WN007</strain>
    </source>
</reference>
<sequence length="173" mass="17892">MRAFLLTLSVLALAACGNDGRLMNLSASEDDGPEEFAIVPTRPLELPPDLAQLPAPTPGGANITDPNPAGDAVAALGGNPGQLAQTGVGAGDGALIAHAARAGVTPGVRGVVAAEDQAYRASRGRRPLEVLGRVNVYQRAYEPQTLDSWAEQERWRRAGARVPAAPPTATAER</sequence>
<dbReference type="EMBL" id="NSJZ01000008">
    <property type="protein sequence ID" value="PAU97008.1"/>
    <property type="molecule type" value="Genomic_DNA"/>
</dbReference>
<dbReference type="Proteomes" id="UP000218023">
    <property type="component" value="Unassembled WGS sequence"/>
</dbReference>
<evidence type="ECO:0000313" key="1">
    <source>
        <dbReference type="EMBL" id="PAU97008.1"/>
    </source>
</evidence>
<keyword evidence="2" id="KW-1185">Reference proteome</keyword>
<dbReference type="RefSeq" id="WP_095640382.1">
    <property type="nucleotide sequence ID" value="NZ_NSJZ01000008.1"/>
</dbReference>
<evidence type="ECO:0000313" key="2">
    <source>
        <dbReference type="Proteomes" id="UP000218023"/>
    </source>
</evidence>
<dbReference type="Pfam" id="PF11233">
    <property type="entry name" value="DUF3035"/>
    <property type="match status" value="1"/>
</dbReference>
<dbReference type="InterPro" id="IPR021395">
    <property type="entry name" value="DUF3035"/>
</dbReference>
<protein>
    <submittedName>
        <fullName evidence="1">Pyruvate/2-oxoglutarate dehydrogenase complex, dihydrolipoamide acyltransferase (E2) component</fullName>
    </submittedName>
</protein>
<gene>
    <name evidence="1" type="ORF">CK240_10950</name>
</gene>
<accession>A0A2A2GI36</accession>
<dbReference type="PROSITE" id="PS51257">
    <property type="entry name" value="PROKAR_LIPOPROTEIN"/>
    <property type="match status" value="1"/>
</dbReference>
<keyword evidence="1" id="KW-0670">Pyruvate</keyword>
<keyword evidence="1" id="KW-0012">Acyltransferase</keyword>
<name>A0A2A2GI36_9RHOB</name>
<proteinExistence type="predicted"/>
<dbReference type="AlphaFoldDB" id="A0A2A2GI36"/>
<dbReference type="OrthoDB" id="7876689at2"/>
<comment type="caution">
    <text evidence="1">The sequence shown here is derived from an EMBL/GenBank/DDBJ whole genome shotgun (WGS) entry which is preliminary data.</text>
</comment>
<organism evidence="1 2">
    <name type="scientific">Paracoccus salipaludis</name>
    <dbReference type="NCBI Taxonomy" id="2032623"/>
    <lineage>
        <taxon>Bacteria</taxon>
        <taxon>Pseudomonadati</taxon>
        <taxon>Pseudomonadota</taxon>
        <taxon>Alphaproteobacteria</taxon>
        <taxon>Rhodobacterales</taxon>
        <taxon>Paracoccaceae</taxon>
        <taxon>Paracoccus</taxon>
    </lineage>
</organism>
<dbReference type="GO" id="GO:0016746">
    <property type="term" value="F:acyltransferase activity"/>
    <property type="evidence" value="ECO:0007669"/>
    <property type="project" value="UniProtKB-KW"/>
</dbReference>